<evidence type="ECO:0000313" key="7">
    <source>
        <dbReference type="EMBL" id="KJE88475.1"/>
    </source>
</evidence>
<gene>
    <name evidence="7" type="ORF">CAOG_000129</name>
</gene>
<organism evidence="7 8">
    <name type="scientific">Capsaspora owczarzaki (strain ATCC 30864)</name>
    <dbReference type="NCBI Taxonomy" id="595528"/>
    <lineage>
        <taxon>Eukaryota</taxon>
        <taxon>Filasterea</taxon>
        <taxon>Capsaspora</taxon>
    </lineage>
</organism>
<dbReference type="GO" id="GO:0042147">
    <property type="term" value="P:retrograde transport, endosome to Golgi"/>
    <property type="evidence" value="ECO:0007669"/>
    <property type="project" value="InterPro"/>
</dbReference>
<keyword evidence="4" id="KW-0653">Protein transport</keyword>
<dbReference type="OrthoDB" id="10258130at2759"/>
<dbReference type="PANTHER" id="PTHR11124">
    <property type="entry name" value="VACUOLAR SORTING PROTEIN VPS29"/>
    <property type="match status" value="1"/>
</dbReference>
<evidence type="ECO:0000259" key="6">
    <source>
        <dbReference type="Pfam" id="PF12850"/>
    </source>
</evidence>
<dbReference type="NCBIfam" id="TIGR00040">
    <property type="entry name" value="yfcE"/>
    <property type="match status" value="1"/>
</dbReference>
<dbReference type="InterPro" id="IPR029052">
    <property type="entry name" value="Metallo-depent_PP-like"/>
</dbReference>
<dbReference type="eggNOG" id="KOG3325">
    <property type="taxonomic scope" value="Eukaryota"/>
</dbReference>
<keyword evidence="3" id="KW-0813">Transport</keyword>
<dbReference type="GO" id="GO:0031410">
    <property type="term" value="C:cytoplasmic vesicle"/>
    <property type="evidence" value="ECO:0007669"/>
    <property type="project" value="UniProtKB-ARBA"/>
</dbReference>
<accession>A0A0D2WGE0</accession>
<comment type="similarity">
    <text evidence="1 5">Belongs to the VPS29 family.</text>
</comment>
<dbReference type="EMBL" id="KE346360">
    <property type="protein sequence ID" value="KJE88475.1"/>
    <property type="molecule type" value="Genomic_DNA"/>
</dbReference>
<evidence type="ECO:0000256" key="3">
    <source>
        <dbReference type="ARBA" id="ARBA00022448"/>
    </source>
</evidence>
<keyword evidence="8" id="KW-1185">Reference proteome</keyword>
<dbReference type="STRING" id="595528.A0A0D2WGE0"/>
<dbReference type="GO" id="GO:0005829">
    <property type="term" value="C:cytosol"/>
    <property type="evidence" value="ECO:0007669"/>
    <property type="project" value="GOC"/>
</dbReference>
<dbReference type="GO" id="GO:0015031">
    <property type="term" value="P:protein transport"/>
    <property type="evidence" value="ECO:0007669"/>
    <property type="project" value="UniProtKB-KW"/>
</dbReference>
<dbReference type="AlphaFoldDB" id="A0A0D2WGE0"/>
<dbReference type="Proteomes" id="UP000008743">
    <property type="component" value="Unassembled WGS sequence"/>
</dbReference>
<evidence type="ECO:0000256" key="5">
    <source>
        <dbReference type="RuleBase" id="RU362040"/>
    </source>
</evidence>
<dbReference type="OMA" id="VRGNMDY"/>
<dbReference type="CDD" id="cd07394">
    <property type="entry name" value="MPP_Vps29"/>
    <property type="match status" value="1"/>
</dbReference>
<dbReference type="FunFam" id="3.60.21.10:FF:000015">
    <property type="entry name" value="Vacuolar protein sorting-associated protein 29"/>
    <property type="match status" value="1"/>
</dbReference>
<evidence type="ECO:0000256" key="4">
    <source>
        <dbReference type="ARBA" id="ARBA00022927"/>
    </source>
</evidence>
<dbReference type="InterPro" id="IPR000979">
    <property type="entry name" value="Phosphodiesterase_MJ0936/Vps29"/>
</dbReference>
<dbReference type="PhylomeDB" id="A0A0D2WGE0"/>
<evidence type="ECO:0000313" key="8">
    <source>
        <dbReference type="Proteomes" id="UP000008743"/>
    </source>
</evidence>
<dbReference type="InterPro" id="IPR024654">
    <property type="entry name" value="Calcineurin-like_PHP_lpxH"/>
</dbReference>
<reference evidence="8" key="1">
    <citation type="submission" date="2011-02" db="EMBL/GenBank/DDBJ databases">
        <title>The Genome Sequence of Capsaspora owczarzaki ATCC 30864.</title>
        <authorList>
            <person name="Russ C."/>
            <person name="Cuomo C."/>
            <person name="Burger G."/>
            <person name="Gray M.W."/>
            <person name="Holland P.W.H."/>
            <person name="King N."/>
            <person name="Lang F.B.F."/>
            <person name="Roger A.J."/>
            <person name="Ruiz-Trillo I."/>
            <person name="Young S.K."/>
            <person name="Zeng Q."/>
            <person name="Gargeya S."/>
            <person name="Alvarado L."/>
            <person name="Berlin A."/>
            <person name="Chapman S.B."/>
            <person name="Chen Z."/>
            <person name="Freedman E."/>
            <person name="Gellesch M."/>
            <person name="Goldberg J."/>
            <person name="Griggs A."/>
            <person name="Gujja S."/>
            <person name="Heilman E."/>
            <person name="Heiman D."/>
            <person name="Howarth C."/>
            <person name="Mehta T."/>
            <person name="Neiman D."/>
            <person name="Pearson M."/>
            <person name="Roberts A."/>
            <person name="Saif S."/>
            <person name="Shea T."/>
            <person name="Shenoy N."/>
            <person name="Sisk P."/>
            <person name="Stolte C."/>
            <person name="Sykes S."/>
            <person name="White J."/>
            <person name="Yandava C."/>
            <person name="Haas B."/>
            <person name="Nusbaum C."/>
            <person name="Birren B."/>
        </authorList>
    </citation>
    <scope>NUCLEOTIDE SEQUENCE</scope>
    <source>
        <strain evidence="8">ATCC 30864</strain>
    </source>
</reference>
<name>A0A0D2WGE0_CAPO3</name>
<feature type="domain" description="Calcineurin-like phosphoesterase" evidence="6">
    <location>
        <begin position="5"/>
        <end position="151"/>
    </location>
</feature>
<proteinExistence type="inferred from homology"/>
<dbReference type="Pfam" id="PF12850">
    <property type="entry name" value="Metallophos_2"/>
    <property type="match status" value="1"/>
</dbReference>
<dbReference type="RefSeq" id="XP_004365000.1">
    <property type="nucleotide sequence ID" value="XM_004364943.1"/>
</dbReference>
<dbReference type="GO" id="GO:0030904">
    <property type="term" value="C:retromer complex"/>
    <property type="evidence" value="ECO:0007669"/>
    <property type="project" value="InterPro"/>
</dbReference>
<dbReference type="Gene3D" id="3.60.21.10">
    <property type="match status" value="1"/>
</dbReference>
<dbReference type="FunCoup" id="A0A0D2WGE0">
    <property type="interactions" value="500"/>
</dbReference>
<protein>
    <recommendedName>
        <fullName evidence="2 5">Vacuolar protein sorting-associated protein 29</fullName>
    </recommendedName>
</protein>
<evidence type="ECO:0000256" key="2">
    <source>
        <dbReference type="ARBA" id="ARBA00017767"/>
    </source>
</evidence>
<dbReference type="SUPFAM" id="SSF56300">
    <property type="entry name" value="Metallo-dependent phosphatases"/>
    <property type="match status" value="1"/>
</dbReference>
<dbReference type="InParanoid" id="A0A0D2WGE0"/>
<evidence type="ECO:0000256" key="1">
    <source>
        <dbReference type="ARBA" id="ARBA00005945"/>
    </source>
</evidence>
<dbReference type="InterPro" id="IPR028661">
    <property type="entry name" value="Vps29"/>
</dbReference>
<sequence>MCMILVLILGDLHIPHRTADLPAKFKALLGPGKIQHILCTGNLCSKDSFDYLKSLASDVHVVKGDFDEVVTVGQFKIGLCHGHQIVPWGDVESLSLLQRQLDVDILITGHTHKFASFEREGKFFINPGSATGAFTPLDSEINPSFALMDIQGANVVVYVYTLRGEEVKVEKLDYKKQA</sequence>